<name>A0AAE4TZV1_9ACTN</name>
<dbReference type="GO" id="GO:0003677">
    <property type="term" value="F:DNA binding"/>
    <property type="evidence" value="ECO:0007669"/>
    <property type="project" value="UniProtKB-UniRule"/>
</dbReference>
<evidence type="ECO:0000259" key="3">
    <source>
        <dbReference type="PROSITE" id="PS50977"/>
    </source>
</evidence>
<accession>A0AAE4TZV1</accession>
<evidence type="ECO:0000256" key="1">
    <source>
        <dbReference type="ARBA" id="ARBA00023125"/>
    </source>
</evidence>
<dbReference type="InterPro" id="IPR001647">
    <property type="entry name" value="HTH_TetR"/>
</dbReference>
<evidence type="ECO:0000313" key="4">
    <source>
        <dbReference type="EMBL" id="MDV6300375.1"/>
    </source>
</evidence>
<gene>
    <name evidence="4" type="ORF">R3P82_14800</name>
</gene>
<dbReference type="InterPro" id="IPR009057">
    <property type="entry name" value="Homeodomain-like_sf"/>
</dbReference>
<feature type="domain" description="HTH tetR-type" evidence="3">
    <location>
        <begin position="6"/>
        <end position="66"/>
    </location>
</feature>
<dbReference type="PROSITE" id="PS50977">
    <property type="entry name" value="HTH_TETR_2"/>
    <property type="match status" value="1"/>
</dbReference>
<feature type="DNA-binding region" description="H-T-H motif" evidence="2">
    <location>
        <begin position="29"/>
        <end position="48"/>
    </location>
</feature>
<evidence type="ECO:0000313" key="5">
    <source>
        <dbReference type="Proteomes" id="UP001185873"/>
    </source>
</evidence>
<dbReference type="Proteomes" id="UP001185873">
    <property type="component" value="Unassembled WGS sequence"/>
</dbReference>
<evidence type="ECO:0000256" key="2">
    <source>
        <dbReference type="PROSITE-ProRule" id="PRU00335"/>
    </source>
</evidence>
<sequence length="189" mass="20440">MGEHRDARRRALLDAARSMLSEAPGTPPDINELTARAGMTRSNFYTYFPSRAELIVGVAEDLMPRWIDTVTGAVRETDGGRAGVLAFIRATLDRVAAGDHAILTALAAQLPEGTARDDLHRMHGQMTAPLRECLEEMSSADPDVMTEIVMAATFKASELVEGGRRVDEVLPAVEVLLAPSNAERPETDA</sequence>
<dbReference type="AlphaFoldDB" id="A0AAE4TZV1"/>
<dbReference type="Gene3D" id="1.10.357.10">
    <property type="entry name" value="Tetracycline Repressor, domain 2"/>
    <property type="match status" value="1"/>
</dbReference>
<dbReference type="PRINTS" id="PR00455">
    <property type="entry name" value="HTHTETR"/>
</dbReference>
<dbReference type="EMBL" id="JAWLKJ010000003">
    <property type="protein sequence ID" value="MDV6300375.1"/>
    <property type="molecule type" value="Genomic_DNA"/>
</dbReference>
<organism evidence="4 5">
    <name type="scientific">Dietzia maris</name>
    <dbReference type="NCBI Taxonomy" id="37915"/>
    <lineage>
        <taxon>Bacteria</taxon>
        <taxon>Bacillati</taxon>
        <taxon>Actinomycetota</taxon>
        <taxon>Actinomycetes</taxon>
        <taxon>Mycobacteriales</taxon>
        <taxon>Dietziaceae</taxon>
        <taxon>Dietzia</taxon>
    </lineage>
</organism>
<dbReference type="Pfam" id="PF00440">
    <property type="entry name" value="TetR_N"/>
    <property type="match status" value="1"/>
</dbReference>
<reference evidence="4" key="1">
    <citation type="submission" date="2023-10" db="EMBL/GenBank/DDBJ databases">
        <title>Development of a sustainable strategy for remediation of hydrocarbon-contaminated territories based on the waste exchange concept.</title>
        <authorList>
            <person name="Krivoruchko A."/>
        </authorList>
    </citation>
    <scope>NUCLEOTIDE SEQUENCE</scope>
    <source>
        <strain evidence="4">IEGM 1175</strain>
    </source>
</reference>
<proteinExistence type="predicted"/>
<dbReference type="RefSeq" id="WP_317470851.1">
    <property type="nucleotide sequence ID" value="NZ_JAWLKJ010000003.1"/>
</dbReference>
<keyword evidence="1 2" id="KW-0238">DNA-binding</keyword>
<dbReference type="SUPFAM" id="SSF46689">
    <property type="entry name" value="Homeodomain-like"/>
    <property type="match status" value="1"/>
</dbReference>
<protein>
    <submittedName>
        <fullName evidence="4">TetR/AcrR family transcriptional regulator</fullName>
    </submittedName>
</protein>
<comment type="caution">
    <text evidence="4">The sequence shown here is derived from an EMBL/GenBank/DDBJ whole genome shotgun (WGS) entry which is preliminary data.</text>
</comment>